<accession>A0A8T1HIP9</accession>
<dbReference type="Proteomes" id="UP000760860">
    <property type="component" value="Unassembled WGS sequence"/>
</dbReference>
<evidence type="ECO:0000313" key="4">
    <source>
        <dbReference type="EMBL" id="KAG2968429.1"/>
    </source>
</evidence>
<organism evidence="5 6">
    <name type="scientific">Phytophthora cactorum</name>
    <dbReference type="NCBI Taxonomy" id="29920"/>
    <lineage>
        <taxon>Eukaryota</taxon>
        <taxon>Sar</taxon>
        <taxon>Stramenopiles</taxon>
        <taxon>Oomycota</taxon>
        <taxon>Peronosporomycetes</taxon>
        <taxon>Peronosporales</taxon>
        <taxon>Peronosporaceae</taxon>
        <taxon>Phytophthora</taxon>
    </lineage>
</organism>
<evidence type="ECO:0000313" key="6">
    <source>
        <dbReference type="Proteomes" id="UP000760860"/>
    </source>
</evidence>
<dbReference type="EMBL" id="RCMK01000332">
    <property type="protein sequence ID" value="KAG2936063.1"/>
    <property type="molecule type" value="Genomic_DNA"/>
</dbReference>
<reference evidence="5" key="1">
    <citation type="submission" date="2018-05" db="EMBL/GenBank/DDBJ databases">
        <title>Effector identification in a new, highly contiguous assembly of the strawberry crown rot pathogen Phytophthora cactorum.</title>
        <authorList>
            <person name="Armitage A.D."/>
            <person name="Nellist C.F."/>
            <person name="Bates H."/>
            <person name="Vickerstaff R.J."/>
            <person name="Harrison R.J."/>
        </authorList>
    </citation>
    <scope>NUCLEOTIDE SEQUENCE</scope>
    <source>
        <strain evidence="1">15-7</strain>
        <strain evidence="2">4032</strain>
        <strain evidence="3">4040</strain>
        <strain evidence="4">P415</strain>
        <strain evidence="5">P421</strain>
    </source>
</reference>
<dbReference type="Proteomes" id="UP000735874">
    <property type="component" value="Unassembled WGS sequence"/>
</dbReference>
<evidence type="ECO:0000313" key="1">
    <source>
        <dbReference type="EMBL" id="KAG2849947.1"/>
    </source>
</evidence>
<evidence type="ECO:0000313" key="5">
    <source>
        <dbReference type="EMBL" id="KAG3212183.1"/>
    </source>
</evidence>
<dbReference type="AlphaFoldDB" id="A0A8T1HIP9"/>
<proteinExistence type="predicted"/>
<dbReference type="EMBL" id="RCMV01000868">
    <property type="protein sequence ID" value="KAG3212183.1"/>
    <property type="molecule type" value="Genomic_DNA"/>
</dbReference>
<dbReference type="EMBL" id="RCMI01000860">
    <property type="protein sequence ID" value="KAG2895683.1"/>
    <property type="molecule type" value="Genomic_DNA"/>
</dbReference>
<dbReference type="Proteomes" id="UP000736787">
    <property type="component" value="Unassembled WGS sequence"/>
</dbReference>
<comment type="caution">
    <text evidence="5">The sequence shown here is derived from an EMBL/GenBank/DDBJ whole genome shotgun (WGS) entry which is preliminary data.</text>
</comment>
<evidence type="ECO:0000313" key="3">
    <source>
        <dbReference type="EMBL" id="KAG2936063.1"/>
    </source>
</evidence>
<protein>
    <recommendedName>
        <fullName evidence="7">DDE-1 domain-containing protein</fullName>
    </recommendedName>
</protein>
<sequence>MISVTLSGKKLPPVIIWRGATTTTFERVGAGLVIQQPKAWVDQDLLLRWLDYTFPTLYDGPGQVLVWDSM</sequence>
<dbReference type="EMBL" id="RCML01000861">
    <property type="protein sequence ID" value="KAG2968429.1"/>
    <property type="molecule type" value="Genomic_DNA"/>
</dbReference>
<dbReference type="Proteomes" id="UP000697107">
    <property type="component" value="Unassembled WGS sequence"/>
</dbReference>
<dbReference type="EMBL" id="RCMG01000730">
    <property type="protein sequence ID" value="KAG2849947.1"/>
    <property type="molecule type" value="Genomic_DNA"/>
</dbReference>
<gene>
    <name evidence="1" type="ORF">PC113_g17234</name>
    <name evidence="2" type="ORF">PC115_g17714</name>
    <name evidence="3" type="ORF">PC117_g12230</name>
    <name evidence="4" type="ORF">PC118_g18017</name>
    <name evidence="5" type="ORF">PC129_g16859</name>
</gene>
<name>A0A8T1HIP9_9STRA</name>
<evidence type="ECO:0000313" key="2">
    <source>
        <dbReference type="EMBL" id="KAG2895683.1"/>
    </source>
</evidence>
<dbReference type="Proteomes" id="UP000774804">
    <property type="component" value="Unassembled WGS sequence"/>
</dbReference>
<evidence type="ECO:0008006" key="7">
    <source>
        <dbReference type="Google" id="ProtNLM"/>
    </source>
</evidence>